<feature type="transmembrane region" description="Helical" evidence="1">
    <location>
        <begin position="143"/>
        <end position="164"/>
    </location>
</feature>
<name>A0AAU9DKR5_9FUSO</name>
<reference evidence="2 3" key="1">
    <citation type="submission" date="2022-11" db="EMBL/GenBank/DDBJ databases">
        <title>Haliovirga abyssi gen. nov., sp. nov., a mesophilic fermentative bacterium isolated from the Iheya North hydrothermal field and the proposal of Haliovirgaceae fam. nov.</title>
        <authorList>
            <person name="Miyazaki U."/>
            <person name="Tame A."/>
            <person name="Miyazaki J."/>
            <person name="Takai K."/>
            <person name="Sawayama S."/>
            <person name="Kitajima M."/>
            <person name="Okamoto A."/>
            <person name="Nakagawa S."/>
        </authorList>
    </citation>
    <scope>NUCLEOTIDE SEQUENCE [LARGE SCALE GENOMIC DNA]</scope>
    <source>
        <strain evidence="2 3">IC12</strain>
        <plasmid evidence="2 3">pHIC</plasmid>
    </source>
</reference>
<evidence type="ECO:0000313" key="2">
    <source>
        <dbReference type="EMBL" id="BDU51524.1"/>
    </source>
</evidence>
<proteinExistence type="predicted"/>
<gene>
    <name evidence="2" type="ORF">HLVA_20930</name>
</gene>
<keyword evidence="1" id="KW-1133">Transmembrane helix</keyword>
<geneLocation type="plasmid" evidence="2 3">
    <name>pHIC</name>
</geneLocation>
<evidence type="ECO:0000256" key="1">
    <source>
        <dbReference type="SAM" id="Phobius"/>
    </source>
</evidence>
<dbReference type="AlphaFoldDB" id="A0AAU9DKR5"/>
<sequence>MKLKLLIIKNRINFGSTIYFSENVSPYEKKVLESINYKDYIKEIEKIKILKKDDNYIYFLSYTGGKDEFGRDYINTISAIFPIKLDQNEMKILKKILESIEDEIEKGKDIIGDYDIILNSGKDGEVFSNIKIKNRKKTFRDTLIGINLLLFIVVIIGFGANYSLNRTSYRKMLNKVKKESDYYKKYILYSNFLDSEYKRSIEFKEKAAIKDYNEIIKIYNSNNYKNREILNKIENYINDKKFEYHKKEILGIRTVILKSESKKEFNKMINLVKEYNKTKNYETLKKIENLLYKYKKSNFKLYKKNILLLENEIERLKKGITSEIEIYINNKSYIYNNKKLIFVIKLNNKVYKKIKKVNNNKEDYIGSFYGDVVPKSEINVKVYLNNLSKDNLINSVNMKVSDINNNISIKNNDVAVFKVRLSIRDDFFIIHLK</sequence>
<evidence type="ECO:0000313" key="3">
    <source>
        <dbReference type="Proteomes" id="UP001321582"/>
    </source>
</evidence>
<keyword evidence="2" id="KW-0614">Plasmid</keyword>
<accession>A0AAU9DKR5</accession>
<protein>
    <submittedName>
        <fullName evidence="2">Uncharacterized protein</fullName>
    </submittedName>
</protein>
<organism evidence="2 3">
    <name type="scientific">Haliovirga abyssi</name>
    <dbReference type="NCBI Taxonomy" id="2996794"/>
    <lineage>
        <taxon>Bacteria</taxon>
        <taxon>Fusobacteriati</taxon>
        <taxon>Fusobacteriota</taxon>
        <taxon>Fusobacteriia</taxon>
        <taxon>Fusobacteriales</taxon>
        <taxon>Haliovirgaceae</taxon>
        <taxon>Haliovirga</taxon>
    </lineage>
</organism>
<dbReference type="Proteomes" id="UP001321582">
    <property type="component" value="Plasmid pHIC"/>
</dbReference>
<dbReference type="RefSeq" id="WP_307905609.1">
    <property type="nucleotide sequence ID" value="NZ_AP027060.1"/>
</dbReference>
<keyword evidence="3" id="KW-1185">Reference proteome</keyword>
<keyword evidence="1" id="KW-0812">Transmembrane</keyword>
<dbReference type="EMBL" id="AP027060">
    <property type="protein sequence ID" value="BDU51524.1"/>
    <property type="molecule type" value="Genomic_DNA"/>
</dbReference>
<dbReference type="KEGG" id="haby:HLVA_20930"/>
<keyword evidence="1" id="KW-0472">Membrane</keyword>